<keyword evidence="2" id="KW-0472">Membrane</keyword>
<feature type="compositionally biased region" description="Polar residues" evidence="1">
    <location>
        <begin position="461"/>
        <end position="475"/>
    </location>
</feature>
<dbReference type="AlphaFoldDB" id="A0A0D7BRL8"/>
<feature type="compositionally biased region" description="Low complexity" evidence="1">
    <location>
        <begin position="251"/>
        <end position="267"/>
    </location>
</feature>
<evidence type="ECO:0000256" key="2">
    <source>
        <dbReference type="SAM" id="Phobius"/>
    </source>
</evidence>
<sequence length="529" mass="56541">MPTSTLAEYMSTHATLVKVVIGCSLPLLVIASLLLCFISRSLKQLKKEEALADLEIQQAAVHAHDPAVSEFGSHDTLKMDERCISSASTATAVGTPPLKSTSPKELDAVGDTKVEYPVNNETAKLVSFTFPSLPAKPRPAFISSPEASRVSLSWWEMADVAVDAYPQTPSPIPHSTVATTGSHCRPNPAPPLYHDVIVPYAQQRQISGREGSTAPGFQKLETMPPINGNLSPPTPPTTQRKPLRPLETCRPNSNVSSSSGVVSPVSSDFQTPTSVYFSINEPETPCESLDSLDFAYALPALMTPPTTPPLSVNKKSTVHEPPEPTLPFPSLSSTQLPSSIPSYASAQFHSALSSQSSLFAGTTRLNRSVSTPSNVAPLRIAKSKSVKSLRSCKENVESRPSQIPRIRRSSEASSVHAMPCSPALDFETKKRIGDEIGKTVLSLRNASPSPKKSRSALANGVSATSIPASSTRPRLASKLSSESILKAKGKIIVEEVKVSKRDRVTVMVFPPSPPTSPVTPQRIKTASVC</sequence>
<reference evidence="3 4" key="1">
    <citation type="journal article" date="2015" name="Fungal Genet. Biol.">
        <title>Evolution of novel wood decay mechanisms in Agaricales revealed by the genome sequences of Fistulina hepatica and Cylindrobasidium torrendii.</title>
        <authorList>
            <person name="Floudas D."/>
            <person name="Held B.W."/>
            <person name="Riley R."/>
            <person name="Nagy L.G."/>
            <person name="Koehler G."/>
            <person name="Ransdell A.S."/>
            <person name="Younus H."/>
            <person name="Chow J."/>
            <person name="Chiniquy J."/>
            <person name="Lipzen A."/>
            <person name="Tritt A."/>
            <person name="Sun H."/>
            <person name="Haridas S."/>
            <person name="LaButti K."/>
            <person name="Ohm R.A."/>
            <person name="Kues U."/>
            <person name="Blanchette R.A."/>
            <person name="Grigoriev I.V."/>
            <person name="Minto R.E."/>
            <person name="Hibbett D.S."/>
        </authorList>
    </citation>
    <scope>NUCLEOTIDE SEQUENCE [LARGE SCALE GENOMIC DNA]</scope>
    <source>
        <strain evidence="3 4">FP15055 ss-10</strain>
    </source>
</reference>
<dbReference type="EMBL" id="KN880445">
    <property type="protein sequence ID" value="KIY72251.1"/>
    <property type="molecule type" value="Genomic_DNA"/>
</dbReference>
<gene>
    <name evidence="3" type="ORF">CYLTODRAFT_55068</name>
</gene>
<keyword evidence="2" id="KW-1133">Transmembrane helix</keyword>
<evidence type="ECO:0000313" key="4">
    <source>
        <dbReference type="Proteomes" id="UP000054007"/>
    </source>
</evidence>
<protein>
    <submittedName>
        <fullName evidence="3">Uncharacterized protein</fullName>
    </submittedName>
</protein>
<feature type="region of interest" description="Disordered" evidence="1">
    <location>
        <begin position="444"/>
        <end position="475"/>
    </location>
</feature>
<dbReference type="OrthoDB" id="2929345at2759"/>
<feature type="region of interest" description="Disordered" evidence="1">
    <location>
        <begin position="206"/>
        <end position="269"/>
    </location>
</feature>
<proteinExistence type="predicted"/>
<feature type="region of interest" description="Disordered" evidence="1">
    <location>
        <begin position="395"/>
        <end position="414"/>
    </location>
</feature>
<feature type="transmembrane region" description="Helical" evidence="2">
    <location>
        <begin position="16"/>
        <end position="38"/>
    </location>
</feature>
<feature type="region of interest" description="Disordered" evidence="1">
    <location>
        <begin position="307"/>
        <end position="333"/>
    </location>
</feature>
<feature type="region of interest" description="Disordered" evidence="1">
    <location>
        <begin position="509"/>
        <end position="529"/>
    </location>
</feature>
<accession>A0A0D7BRL8</accession>
<keyword evidence="4" id="KW-1185">Reference proteome</keyword>
<keyword evidence="2" id="KW-0812">Transmembrane</keyword>
<dbReference type="Proteomes" id="UP000054007">
    <property type="component" value="Unassembled WGS sequence"/>
</dbReference>
<organism evidence="3 4">
    <name type="scientific">Cylindrobasidium torrendii FP15055 ss-10</name>
    <dbReference type="NCBI Taxonomy" id="1314674"/>
    <lineage>
        <taxon>Eukaryota</taxon>
        <taxon>Fungi</taxon>
        <taxon>Dikarya</taxon>
        <taxon>Basidiomycota</taxon>
        <taxon>Agaricomycotina</taxon>
        <taxon>Agaricomycetes</taxon>
        <taxon>Agaricomycetidae</taxon>
        <taxon>Agaricales</taxon>
        <taxon>Marasmiineae</taxon>
        <taxon>Physalacriaceae</taxon>
        <taxon>Cylindrobasidium</taxon>
    </lineage>
</organism>
<name>A0A0D7BRL8_9AGAR</name>
<evidence type="ECO:0000313" key="3">
    <source>
        <dbReference type="EMBL" id="KIY72251.1"/>
    </source>
</evidence>
<evidence type="ECO:0000256" key="1">
    <source>
        <dbReference type="SAM" id="MobiDB-lite"/>
    </source>
</evidence>